<evidence type="ECO:0000313" key="2">
    <source>
        <dbReference type="WBParaSite" id="ES5_v2.g24224.t1"/>
    </source>
</evidence>
<dbReference type="Proteomes" id="UP000887579">
    <property type="component" value="Unplaced"/>
</dbReference>
<organism evidence="1 2">
    <name type="scientific">Panagrolaimus sp. ES5</name>
    <dbReference type="NCBI Taxonomy" id="591445"/>
    <lineage>
        <taxon>Eukaryota</taxon>
        <taxon>Metazoa</taxon>
        <taxon>Ecdysozoa</taxon>
        <taxon>Nematoda</taxon>
        <taxon>Chromadorea</taxon>
        <taxon>Rhabditida</taxon>
        <taxon>Tylenchina</taxon>
        <taxon>Panagrolaimomorpha</taxon>
        <taxon>Panagrolaimoidea</taxon>
        <taxon>Panagrolaimidae</taxon>
        <taxon>Panagrolaimus</taxon>
    </lineage>
</organism>
<reference evidence="2" key="1">
    <citation type="submission" date="2022-11" db="UniProtKB">
        <authorList>
            <consortium name="WormBaseParasite"/>
        </authorList>
    </citation>
    <scope>IDENTIFICATION</scope>
</reference>
<evidence type="ECO:0000313" key="1">
    <source>
        <dbReference type="Proteomes" id="UP000887579"/>
    </source>
</evidence>
<proteinExistence type="predicted"/>
<sequence>MTEERTVYITYLHDDVTADLLEEIFTQVGPVEHVSIVAAASNPRYAFVQFVDEESVPFSIQTMDGLKLFNTPIMVRPRAKTKQVCTF</sequence>
<name>A0AC34G475_9BILA</name>
<accession>A0AC34G475</accession>
<protein>
    <submittedName>
        <fullName evidence="2">RRM domain-containing protein</fullName>
    </submittedName>
</protein>
<dbReference type="WBParaSite" id="ES5_v2.g24224.t1">
    <property type="protein sequence ID" value="ES5_v2.g24224.t1"/>
    <property type="gene ID" value="ES5_v2.g24224"/>
</dbReference>